<evidence type="ECO:0000256" key="1">
    <source>
        <dbReference type="SAM" id="MobiDB-lite"/>
    </source>
</evidence>
<sequence>MWVRRLCASGWCGFVCARAHVRPLCSNRVCPVNWSMAGSAADISVVCPSLVSADRLFLPKVFLSLRPSICPGLRSFLALALPTASMSTSFTSLHTCHPPPFLLPNVFVFAGCRFPPLQGPRPAFPSIMAVYLCSPRPNSPGCGDSTHVLPSPYSLPPSRGYLYPIRQLRTSSPTHPPPLPSRDPWSHYHGTRFPSPSPRAAFETRRRNTHTAKTRHRSRPELKTKSKQRLAASLLLSAPLPRVCHESPVLFCFFLILRPPIECCAEHPPPLCHHLRRQPDETPTLRLLHARQSHNTLNMSSLSVTPPAWPSTCFLPRHQRLLIGPVDAALSLGNRATLATSPPMGSVMVTRRATKIATPTLKFCTTALPLIPVAL</sequence>
<protein>
    <submittedName>
        <fullName evidence="3">Uncharacterized protein</fullName>
    </submittedName>
</protein>
<dbReference type="AlphaFoldDB" id="A0A423TS78"/>
<organism evidence="3 4">
    <name type="scientific">Penaeus vannamei</name>
    <name type="common">Whiteleg shrimp</name>
    <name type="synonym">Litopenaeus vannamei</name>
    <dbReference type="NCBI Taxonomy" id="6689"/>
    <lineage>
        <taxon>Eukaryota</taxon>
        <taxon>Metazoa</taxon>
        <taxon>Ecdysozoa</taxon>
        <taxon>Arthropoda</taxon>
        <taxon>Crustacea</taxon>
        <taxon>Multicrustacea</taxon>
        <taxon>Malacostraca</taxon>
        <taxon>Eumalacostraca</taxon>
        <taxon>Eucarida</taxon>
        <taxon>Decapoda</taxon>
        <taxon>Dendrobranchiata</taxon>
        <taxon>Penaeoidea</taxon>
        <taxon>Penaeidae</taxon>
        <taxon>Penaeus</taxon>
    </lineage>
</organism>
<dbReference type="EMBL" id="QCYY01001259">
    <property type="protein sequence ID" value="ROT79319.1"/>
    <property type="molecule type" value="Genomic_DNA"/>
</dbReference>
<proteinExistence type="predicted"/>
<keyword evidence="4" id="KW-1185">Reference proteome</keyword>
<feature type="compositionally biased region" description="Basic residues" evidence="1">
    <location>
        <begin position="207"/>
        <end position="218"/>
    </location>
</feature>
<feature type="region of interest" description="Disordered" evidence="1">
    <location>
        <begin position="196"/>
        <end position="226"/>
    </location>
</feature>
<reference evidence="3 4" key="2">
    <citation type="submission" date="2019-01" db="EMBL/GenBank/DDBJ databases">
        <title>The decoding of complex shrimp genome reveals the adaptation for benthos swimmer, frequently molting mechanism and breeding impact on genome.</title>
        <authorList>
            <person name="Sun Y."/>
            <person name="Gao Y."/>
            <person name="Yu Y."/>
        </authorList>
    </citation>
    <scope>NUCLEOTIDE SEQUENCE [LARGE SCALE GENOMIC DNA]</scope>
    <source>
        <tissue evidence="3">Muscle</tissue>
    </source>
</reference>
<gene>
    <name evidence="3" type="ORF">C7M84_001967</name>
</gene>
<dbReference type="Proteomes" id="UP000283509">
    <property type="component" value="Unassembled WGS sequence"/>
</dbReference>
<keyword evidence="2" id="KW-0732">Signal</keyword>
<feature type="chain" id="PRO_5019552504" evidence="2">
    <location>
        <begin position="18"/>
        <end position="375"/>
    </location>
</feature>
<evidence type="ECO:0000313" key="3">
    <source>
        <dbReference type="EMBL" id="ROT79319.1"/>
    </source>
</evidence>
<comment type="caution">
    <text evidence="3">The sequence shown here is derived from an EMBL/GenBank/DDBJ whole genome shotgun (WGS) entry which is preliminary data.</text>
</comment>
<accession>A0A423TS78</accession>
<evidence type="ECO:0000313" key="4">
    <source>
        <dbReference type="Proteomes" id="UP000283509"/>
    </source>
</evidence>
<reference evidence="3 4" key="1">
    <citation type="submission" date="2018-04" db="EMBL/GenBank/DDBJ databases">
        <authorList>
            <person name="Zhang X."/>
            <person name="Yuan J."/>
            <person name="Li F."/>
            <person name="Xiang J."/>
        </authorList>
    </citation>
    <scope>NUCLEOTIDE SEQUENCE [LARGE SCALE GENOMIC DNA]</scope>
    <source>
        <tissue evidence="3">Muscle</tissue>
    </source>
</reference>
<name>A0A423TS78_PENVA</name>
<evidence type="ECO:0000256" key="2">
    <source>
        <dbReference type="SAM" id="SignalP"/>
    </source>
</evidence>
<feature type="signal peptide" evidence="2">
    <location>
        <begin position="1"/>
        <end position="17"/>
    </location>
</feature>